<proteinExistence type="predicted"/>
<dbReference type="EnsemblPlants" id="EMT18180">
    <property type="protein sequence ID" value="EMT18180"/>
    <property type="gene ID" value="F775_43099"/>
</dbReference>
<sequence length="118" mass="12307">MLASGGGVAVRSGAEQTRVREERPCSLHKERKQEVQAAGSKPVSAPSSPPVGSGCSRRQVRALPQLVPVGSGHWARRALAPSPAAQQSQHRKRAEGFRAGPSRLSAASMAGGRAGTYQ</sequence>
<accession>R7WDS9</accession>
<feature type="region of interest" description="Disordered" evidence="1">
    <location>
        <begin position="1"/>
        <end position="64"/>
    </location>
</feature>
<feature type="compositionally biased region" description="Low complexity" evidence="1">
    <location>
        <begin position="37"/>
        <end position="54"/>
    </location>
</feature>
<reference evidence="2" key="1">
    <citation type="submission" date="2015-06" db="UniProtKB">
        <authorList>
            <consortium name="EnsemblPlants"/>
        </authorList>
    </citation>
    <scope>IDENTIFICATION</scope>
</reference>
<organism evidence="2">
    <name type="scientific">Aegilops tauschii</name>
    <name type="common">Tausch's goatgrass</name>
    <name type="synonym">Aegilops squarrosa</name>
    <dbReference type="NCBI Taxonomy" id="37682"/>
    <lineage>
        <taxon>Eukaryota</taxon>
        <taxon>Viridiplantae</taxon>
        <taxon>Streptophyta</taxon>
        <taxon>Embryophyta</taxon>
        <taxon>Tracheophyta</taxon>
        <taxon>Spermatophyta</taxon>
        <taxon>Magnoliopsida</taxon>
        <taxon>Liliopsida</taxon>
        <taxon>Poales</taxon>
        <taxon>Poaceae</taxon>
        <taxon>BOP clade</taxon>
        <taxon>Pooideae</taxon>
        <taxon>Triticodae</taxon>
        <taxon>Triticeae</taxon>
        <taxon>Triticinae</taxon>
        <taxon>Aegilops</taxon>
    </lineage>
</organism>
<dbReference type="AlphaFoldDB" id="R7WDS9"/>
<feature type="compositionally biased region" description="Low complexity" evidence="1">
    <location>
        <begin position="77"/>
        <end position="88"/>
    </location>
</feature>
<evidence type="ECO:0000313" key="2">
    <source>
        <dbReference type="EnsemblPlants" id="EMT18180"/>
    </source>
</evidence>
<evidence type="ECO:0000256" key="1">
    <source>
        <dbReference type="SAM" id="MobiDB-lite"/>
    </source>
</evidence>
<protein>
    <submittedName>
        <fullName evidence="2">Uncharacterized protein</fullName>
    </submittedName>
</protein>
<feature type="region of interest" description="Disordered" evidence="1">
    <location>
        <begin position="77"/>
        <end position="118"/>
    </location>
</feature>
<feature type="compositionally biased region" description="Basic and acidic residues" evidence="1">
    <location>
        <begin position="17"/>
        <end position="34"/>
    </location>
</feature>
<name>R7WDS9_AEGTA</name>
<dbReference type="ExpressionAtlas" id="R7WDS9">
    <property type="expression patterns" value="baseline"/>
</dbReference>